<evidence type="ECO:0000256" key="1">
    <source>
        <dbReference type="SAM" id="Coils"/>
    </source>
</evidence>
<gene>
    <name evidence="3" type="ORF">LITE_LOCUS35069</name>
</gene>
<feature type="coiled-coil region" evidence="1">
    <location>
        <begin position="82"/>
        <end position="109"/>
    </location>
</feature>
<organism evidence="3 4">
    <name type="scientific">Linum tenue</name>
    <dbReference type="NCBI Taxonomy" id="586396"/>
    <lineage>
        <taxon>Eukaryota</taxon>
        <taxon>Viridiplantae</taxon>
        <taxon>Streptophyta</taxon>
        <taxon>Embryophyta</taxon>
        <taxon>Tracheophyta</taxon>
        <taxon>Spermatophyta</taxon>
        <taxon>Magnoliopsida</taxon>
        <taxon>eudicotyledons</taxon>
        <taxon>Gunneridae</taxon>
        <taxon>Pentapetalae</taxon>
        <taxon>rosids</taxon>
        <taxon>fabids</taxon>
        <taxon>Malpighiales</taxon>
        <taxon>Linaceae</taxon>
        <taxon>Linum</taxon>
    </lineage>
</organism>
<dbReference type="Proteomes" id="UP001154282">
    <property type="component" value="Unassembled WGS sequence"/>
</dbReference>
<evidence type="ECO:0000313" key="3">
    <source>
        <dbReference type="EMBL" id="CAI0461723.1"/>
    </source>
</evidence>
<feature type="region of interest" description="Disordered" evidence="2">
    <location>
        <begin position="1"/>
        <end position="28"/>
    </location>
</feature>
<reference evidence="3" key="1">
    <citation type="submission" date="2022-08" db="EMBL/GenBank/DDBJ databases">
        <authorList>
            <person name="Gutierrez-Valencia J."/>
        </authorList>
    </citation>
    <scope>NUCLEOTIDE SEQUENCE</scope>
</reference>
<protein>
    <submittedName>
        <fullName evidence="3">Uncharacterized protein</fullName>
    </submittedName>
</protein>
<keyword evidence="1" id="KW-0175">Coiled coil</keyword>
<evidence type="ECO:0000313" key="4">
    <source>
        <dbReference type="Proteomes" id="UP001154282"/>
    </source>
</evidence>
<accession>A0AAV0NU22</accession>
<proteinExistence type="predicted"/>
<sequence length="151" mass="17558">MKQVGHPEIQRVQTQLHPRTGPPTRPERQELEVAPLEVRHPFLEKPGRLEHVRFGPRVPVASDGERVDHHPRPLRDGVAAHLRILRRLVEEQRDRRVEAQRLLERAFQEAQLLKVALFDPAVQTDNLRQLLLNHSQVLRALHQFSHSPLDC</sequence>
<name>A0AAV0NU22_9ROSI</name>
<keyword evidence="4" id="KW-1185">Reference proteome</keyword>
<evidence type="ECO:0000256" key="2">
    <source>
        <dbReference type="SAM" id="MobiDB-lite"/>
    </source>
</evidence>
<dbReference type="AlphaFoldDB" id="A0AAV0NU22"/>
<comment type="caution">
    <text evidence="3">The sequence shown here is derived from an EMBL/GenBank/DDBJ whole genome shotgun (WGS) entry which is preliminary data.</text>
</comment>
<dbReference type="EMBL" id="CAMGYJ010000008">
    <property type="protein sequence ID" value="CAI0461723.1"/>
    <property type="molecule type" value="Genomic_DNA"/>
</dbReference>